<keyword evidence="12" id="KW-0902">Two-component regulatory system</keyword>
<organism evidence="17 18">
    <name type="scientific">Streptomyces ossamyceticus</name>
    <dbReference type="NCBI Taxonomy" id="249581"/>
    <lineage>
        <taxon>Bacteria</taxon>
        <taxon>Bacillati</taxon>
        <taxon>Actinomycetota</taxon>
        <taxon>Actinomycetes</taxon>
        <taxon>Kitasatosporales</taxon>
        <taxon>Streptomycetaceae</taxon>
        <taxon>Streptomyces</taxon>
    </lineage>
</organism>
<evidence type="ECO:0000256" key="2">
    <source>
        <dbReference type="ARBA" id="ARBA00004651"/>
    </source>
</evidence>
<dbReference type="InterPro" id="IPR036097">
    <property type="entry name" value="HisK_dim/P_sf"/>
</dbReference>
<keyword evidence="11 14" id="KW-1133">Transmembrane helix</keyword>
<dbReference type="InterPro" id="IPR053469">
    <property type="entry name" value="Cell_env_sensor_kinase"/>
</dbReference>
<comment type="subcellular location">
    <subcellularLocation>
        <location evidence="2">Cell membrane</location>
        <topology evidence="2">Multi-pass membrane protein</topology>
    </subcellularLocation>
</comment>
<keyword evidence="10" id="KW-0067">ATP-binding</keyword>
<name>A0ABV2VD10_9ACTN</name>
<keyword evidence="5" id="KW-0597">Phosphoprotein</keyword>
<dbReference type="InterPro" id="IPR050980">
    <property type="entry name" value="2C_sensor_his_kinase"/>
</dbReference>
<dbReference type="Proteomes" id="UP001550210">
    <property type="component" value="Unassembled WGS sequence"/>
</dbReference>
<reference evidence="17 18" key="1">
    <citation type="submission" date="2024-06" db="EMBL/GenBank/DDBJ databases">
        <title>The Natural Products Discovery Center: Release of the First 8490 Sequenced Strains for Exploring Actinobacteria Biosynthetic Diversity.</title>
        <authorList>
            <person name="Kalkreuter E."/>
            <person name="Kautsar S.A."/>
            <person name="Yang D."/>
            <person name="Bader C.D."/>
            <person name="Teijaro C.N."/>
            <person name="Fluegel L."/>
            <person name="Davis C.M."/>
            <person name="Simpson J.R."/>
            <person name="Lauterbach L."/>
            <person name="Steele A.D."/>
            <person name="Gui C."/>
            <person name="Meng S."/>
            <person name="Li G."/>
            <person name="Viehrig K."/>
            <person name="Ye F."/>
            <person name="Su P."/>
            <person name="Kiefer A.F."/>
            <person name="Nichols A."/>
            <person name="Cepeda A.J."/>
            <person name="Yan W."/>
            <person name="Fan B."/>
            <person name="Jiang Y."/>
            <person name="Adhikari A."/>
            <person name="Zheng C.-J."/>
            <person name="Schuster L."/>
            <person name="Cowan T.M."/>
            <person name="Smanski M.J."/>
            <person name="Chevrette M.G."/>
            <person name="De Carvalho L.P.S."/>
            <person name="Shen B."/>
        </authorList>
    </citation>
    <scope>NUCLEOTIDE SEQUENCE [LARGE SCALE GENOMIC DNA]</scope>
    <source>
        <strain evidence="17 18">NPDC006434</strain>
    </source>
</reference>
<keyword evidence="6 17" id="KW-0808">Transferase</keyword>
<evidence type="ECO:0000256" key="10">
    <source>
        <dbReference type="ARBA" id="ARBA00022840"/>
    </source>
</evidence>
<evidence type="ECO:0000256" key="3">
    <source>
        <dbReference type="ARBA" id="ARBA00012438"/>
    </source>
</evidence>
<dbReference type="PROSITE" id="PS50885">
    <property type="entry name" value="HAMP"/>
    <property type="match status" value="1"/>
</dbReference>
<dbReference type="PANTHER" id="PTHR44936:SF9">
    <property type="entry name" value="SENSOR PROTEIN CREC"/>
    <property type="match status" value="1"/>
</dbReference>
<feature type="transmembrane region" description="Helical" evidence="14">
    <location>
        <begin position="105"/>
        <end position="124"/>
    </location>
</feature>
<dbReference type="SUPFAM" id="SSF47384">
    <property type="entry name" value="Homodimeric domain of signal transducing histidine kinase"/>
    <property type="match status" value="1"/>
</dbReference>
<evidence type="ECO:0000256" key="6">
    <source>
        <dbReference type="ARBA" id="ARBA00022679"/>
    </source>
</evidence>
<dbReference type="SUPFAM" id="SSF158472">
    <property type="entry name" value="HAMP domain-like"/>
    <property type="match status" value="1"/>
</dbReference>
<evidence type="ECO:0000256" key="5">
    <source>
        <dbReference type="ARBA" id="ARBA00022553"/>
    </source>
</evidence>
<dbReference type="EMBL" id="JBEXPZ010000112">
    <property type="protein sequence ID" value="MET9851272.1"/>
    <property type="molecule type" value="Genomic_DNA"/>
</dbReference>
<dbReference type="PANTHER" id="PTHR44936">
    <property type="entry name" value="SENSOR PROTEIN CREC"/>
    <property type="match status" value="1"/>
</dbReference>
<protein>
    <recommendedName>
        <fullName evidence="3">histidine kinase</fullName>
        <ecNumber evidence="3">2.7.13.3</ecNumber>
    </recommendedName>
</protein>
<dbReference type="PROSITE" id="PS50109">
    <property type="entry name" value="HIS_KIN"/>
    <property type="match status" value="1"/>
</dbReference>
<dbReference type="GO" id="GO:0004673">
    <property type="term" value="F:protein histidine kinase activity"/>
    <property type="evidence" value="ECO:0007669"/>
    <property type="project" value="UniProtKB-EC"/>
</dbReference>
<dbReference type="Pfam" id="PF02518">
    <property type="entry name" value="HATPase_c"/>
    <property type="match status" value="1"/>
</dbReference>
<evidence type="ECO:0000256" key="8">
    <source>
        <dbReference type="ARBA" id="ARBA00022741"/>
    </source>
</evidence>
<sequence>MAMRGIRGRRGPGTPGGAGSDAARPRTGAAGGPGAGVGVGGGRGGGAWNGGGAGSGGGSGSRSGVGAGGGRGPGAGGSGAGAADGVDAVSGGPVSGLRTGLRWQLSAAIAFVGALVAIALSLVVHNAARVSMLDNARDLADERIQVAQRMYESGRPLKSGAFGVRINDPEIPQDLLAKVMEGRRATYVSEGPDGVPDIWAAVPLKDNRVLSLHTHTDHSSTVLRDLDQALLIGSIAVVFGGSALGVLIGGRMSRRLRKAAAAANQVAKGETDVRVQDAIGGVTRDETAELARAVDAMADTLRQRIEAERRVTADIAHELRTPVTGLLTAAELLPPGRPTELVRDRAQALRTLVEDVLEVARLDGASERAELQDIMLGEFVSRRVAARDAGVRVQVVHESEVTTDPRRLERVLLNLLANAAKHGKPPIEVSVEGRVIRVRDHGPGFPEELLADGPRRFRTGASDRAGQGHGLGLTIAAGQARVLGARLTFRNVRPPGSPDSVPAEGAVAVLWLPEHAPTNTGSYPMLPMSGETTA</sequence>
<accession>A0ABV2VD10</accession>
<keyword evidence="9 17" id="KW-0418">Kinase</keyword>
<dbReference type="SMART" id="SM00388">
    <property type="entry name" value="HisKA"/>
    <property type="match status" value="1"/>
</dbReference>
<dbReference type="CDD" id="cd06225">
    <property type="entry name" value="HAMP"/>
    <property type="match status" value="1"/>
</dbReference>
<dbReference type="SMART" id="SM00304">
    <property type="entry name" value="HAMP"/>
    <property type="match status" value="1"/>
</dbReference>
<dbReference type="Gene3D" id="3.30.565.10">
    <property type="entry name" value="Histidine kinase-like ATPase, C-terminal domain"/>
    <property type="match status" value="1"/>
</dbReference>
<comment type="caution">
    <text evidence="17">The sequence shown here is derived from an EMBL/GenBank/DDBJ whole genome shotgun (WGS) entry which is preliminary data.</text>
</comment>
<evidence type="ECO:0000313" key="17">
    <source>
        <dbReference type="EMBL" id="MET9851272.1"/>
    </source>
</evidence>
<proteinExistence type="predicted"/>
<evidence type="ECO:0000256" key="9">
    <source>
        <dbReference type="ARBA" id="ARBA00022777"/>
    </source>
</evidence>
<comment type="catalytic activity">
    <reaction evidence="1">
        <text>ATP + protein L-histidine = ADP + protein N-phospho-L-histidine.</text>
        <dbReference type="EC" id="2.7.13.3"/>
    </reaction>
</comment>
<keyword evidence="8" id="KW-0547">Nucleotide-binding</keyword>
<dbReference type="CDD" id="cd00075">
    <property type="entry name" value="HATPase"/>
    <property type="match status" value="1"/>
</dbReference>
<evidence type="ECO:0000256" key="4">
    <source>
        <dbReference type="ARBA" id="ARBA00022475"/>
    </source>
</evidence>
<evidence type="ECO:0000313" key="18">
    <source>
        <dbReference type="Proteomes" id="UP001550210"/>
    </source>
</evidence>
<dbReference type="NCBIfam" id="NF041732">
    <property type="entry name" value="hist_kin_CseC"/>
    <property type="match status" value="1"/>
</dbReference>
<evidence type="ECO:0000256" key="13">
    <source>
        <dbReference type="SAM" id="MobiDB-lite"/>
    </source>
</evidence>
<dbReference type="InterPro" id="IPR003660">
    <property type="entry name" value="HAMP_dom"/>
</dbReference>
<dbReference type="Pfam" id="PF00512">
    <property type="entry name" value="HisKA"/>
    <property type="match status" value="1"/>
</dbReference>
<dbReference type="SUPFAM" id="SSF55874">
    <property type="entry name" value="ATPase domain of HSP90 chaperone/DNA topoisomerase II/histidine kinase"/>
    <property type="match status" value="1"/>
</dbReference>
<keyword evidence="14" id="KW-0472">Membrane</keyword>
<evidence type="ECO:0000256" key="11">
    <source>
        <dbReference type="ARBA" id="ARBA00022989"/>
    </source>
</evidence>
<keyword evidence="18" id="KW-1185">Reference proteome</keyword>
<dbReference type="CDD" id="cd00082">
    <property type="entry name" value="HisKA"/>
    <property type="match status" value="1"/>
</dbReference>
<dbReference type="Gene3D" id="6.10.340.10">
    <property type="match status" value="1"/>
</dbReference>
<dbReference type="InterPro" id="IPR036890">
    <property type="entry name" value="HATPase_C_sf"/>
</dbReference>
<feature type="region of interest" description="Disordered" evidence="13">
    <location>
        <begin position="1"/>
        <end position="82"/>
    </location>
</feature>
<dbReference type="Gene3D" id="1.10.287.130">
    <property type="match status" value="1"/>
</dbReference>
<dbReference type="EC" id="2.7.13.3" evidence="3"/>
<evidence type="ECO:0000259" key="16">
    <source>
        <dbReference type="PROSITE" id="PS50885"/>
    </source>
</evidence>
<evidence type="ECO:0000256" key="1">
    <source>
        <dbReference type="ARBA" id="ARBA00000085"/>
    </source>
</evidence>
<evidence type="ECO:0000259" key="15">
    <source>
        <dbReference type="PROSITE" id="PS50109"/>
    </source>
</evidence>
<dbReference type="InterPro" id="IPR003594">
    <property type="entry name" value="HATPase_dom"/>
</dbReference>
<evidence type="ECO:0000256" key="7">
    <source>
        <dbReference type="ARBA" id="ARBA00022692"/>
    </source>
</evidence>
<feature type="compositionally biased region" description="Basic residues" evidence="13">
    <location>
        <begin position="1"/>
        <end position="10"/>
    </location>
</feature>
<keyword evidence="7 14" id="KW-0812">Transmembrane</keyword>
<dbReference type="SMART" id="SM00387">
    <property type="entry name" value="HATPase_c"/>
    <property type="match status" value="1"/>
</dbReference>
<feature type="transmembrane region" description="Helical" evidence="14">
    <location>
        <begin position="229"/>
        <end position="248"/>
    </location>
</feature>
<feature type="compositionally biased region" description="Gly residues" evidence="13">
    <location>
        <begin position="29"/>
        <end position="82"/>
    </location>
</feature>
<feature type="domain" description="HAMP" evidence="16">
    <location>
        <begin position="250"/>
        <end position="306"/>
    </location>
</feature>
<gene>
    <name evidence="17" type="primary">cseC</name>
    <name evidence="17" type="ORF">ABZZ21_43475</name>
</gene>
<keyword evidence="4" id="KW-1003">Cell membrane</keyword>
<feature type="domain" description="Histidine kinase" evidence="15">
    <location>
        <begin position="314"/>
        <end position="516"/>
    </location>
</feature>
<evidence type="ECO:0000256" key="14">
    <source>
        <dbReference type="SAM" id="Phobius"/>
    </source>
</evidence>
<dbReference type="InterPro" id="IPR005467">
    <property type="entry name" value="His_kinase_dom"/>
</dbReference>
<dbReference type="Pfam" id="PF00672">
    <property type="entry name" value="HAMP"/>
    <property type="match status" value="1"/>
</dbReference>
<dbReference type="InterPro" id="IPR003661">
    <property type="entry name" value="HisK_dim/P_dom"/>
</dbReference>
<evidence type="ECO:0000256" key="12">
    <source>
        <dbReference type="ARBA" id="ARBA00023012"/>
    </source>
</evidence>